<dbReference type="EMBL" id="OBKZ01000011">
    <property type="protein sequence ID" value="SOB51022.1"/>
    <property type="molecule type" value="Genomic_DNA"/>
</dbReference>
<name>A0AAX2H5L2_9PSED</name>
<comment type="caution">
    <text evidence="1">The sequence shown here is derived from an EMBL/GenBank/DDBJ whole genome shotgun (WGS) entry which is preliminary data.</text>
</comment>
<evidence type="ECO:0000313" key="2">
    <source>
        <dbReference type="Proteomes" id="UP000219564"/>
    </source>
</evidence>
<accession>A0AAX2H5L2</accession>
<proteinExistence type="predicted"/>
<protein>
    <submittedName>
        <fullName evidence="1">Uncharacterized protein</fullName>
    </submittedName>
</protein>
<evidence type="ECO:0000313" key="1">
    <source>
        <dbReference type="EMBL" id="SOB51022.1"/>
    </source>
</evidence>
<dbReference type="Proteomes" id="UP000219564">
    <property type="component" value="Unassembled WGS sequence"/>
</dbReference>
<dbReference type="AlphaFoldDB" id="A0AAX2H5L2"/>
<gene>
    <name evidence="1" type="ORF">PLUA15_190049</name>
</gene>
<organism evidence="1 2">
    <name type="scientific">Pseudomonas lundensis</name>
    <dbReference type="NCBI Taxonomy" id="86185"/>
    <lineage>
        <taxon>Bacteria</taxon>
        <taxon>Pseudomonadati</taxon>
        <taxon>Pseudomonadota</taxon>
        <taxon>Gammaproteobacteria</taxon>
        <taxon>Pseudomonadales</taxon>
        <taxon>Pseudomonadaceae</taxon>
        <taxon>Pseudomonas</taxon>
    </lineage>
</organism>
<reference evidence="1 2" key="1">
    <citation type="submission" date="2017-08" db="EMBL/GenBank/DDBJ databases">
        <authorList>
            <person name="Chaillou S."/>
        </authorList>
    </citation>
    <scope>NUCLEOTIDE SEQUENCE [LARGE SCALE GENOMIC DNA]</scope>
    <source>
        <strain evidence="1 2">MFPA15A1205</strain>
    </source>
</reference>
<sequence>MFVFKIITFEKRKQAVSVKYFINSYEILMRCFISVYEVINNVVDHELIFGFSKMIDRWFLD</sequence>